<proteinExistence type="predicted"/>
<reference evidence="2 3" key="2">
    <citation type="submission" date="2024-10" db="EMBL/GenBank/DDBJ databases">
        <authorList>
            <person name="Ryan C."/>
        </authorList>
    </citation>
    <scope>NUCLEOTIDE SEQUENCE [LARGE SCALE GENOMIC DNA]</scope>
</reference>
<dbReference type="Proteomes" id="UP001497457">
    <property type="component" value="Chromosome 12b"/>
</dbReference>
<evidence type="ECO:0000313" key="2">
    <source>
        <dbReference type="EMBL" id="CAL4910854.1"/>
    </source>
</evidence>
<dbReference type="Pfam" id="PF09713">
    <property type="entry name" value="A_thal_3526"/>
    <property type="match status" value="1"/>
</dbReference>
<dbReference type="AlphaFoldDB" id="A0ABC8WJ54"/>
<dbReference type="NCBIfam" id="TIGR01589">
    <property type="entry name" value="A_thal_3526"/>
    <property type="match status" value="1"/>
</dbReference>
<dbReference type="EMBL" id="OZ075122">
    <property type="protein sequence ID" value="CAL4910854.1"/>
    <property type="molecule type" value="Genomic_DNA"/>
</dbReference>
<organism evidence="2 3">
    <name type="scientific">Urochloa decumbens</name>
    <dbReference type="NCBI Taxonomy" id="240449"/>
    <lineage>
        <taxon>Eukaryota</taxon>
        <taxon>Viridiplantae</taxon>
        <taxon>Streptophyta</taxon>
        <taxon>Embryophyta</taxon>
        <taxon>Tracheophyta</taxon>
        <taxon>Spermatophyta</taxon>
        <taxon>Magnoliopsida</taxon>
        <taxon>Liliopsida</taxon>
        <taxon>Poales</taxon>
        <taxon>Poaceae</taxon>
        <taxon>PACMAD clade</taxon>
        <taxon>Panicoideae</taxon>
        <taxon>Panicodae</taxon>
        <taxon>Paniceae</taxon>
        <taxon>Melinidinae</taxon>
        <taxon>Urochloa</taxon>
    </lineage>
</organism>
<feature type="region of interest" description="Disordered" evidence="1">
    <location>
        <begin position="1"/>
        <end position="20"/>
    </location>
</feature>
<gene>
    <name evidence="2" type="ORF">URODEC1_LOCUS14637</name>
</gene>
<name>A0ABC8WJ54_9POAL</name>
<dbReference type="PANTHER" id="PTHR31871:SF9">
    <property type="entry name" value="HELICASE WITH ZINC FINGER PROTEIN"/>
    <property type="match status" value="1"/>
</dbReference>
<accession>A0ABC8WJ54</accession>
<sequence length="440" mass="48204">MREGSQDIESKEKLQSSVQVADEGQAKQLTARVTDAPGGDSGSFSASSDDNKKVSREDIELVQNLIERCLQLYMNKGEVVITLSNRARIEPGFTTLVWQKLEEENSEFFRAYYIRLKLKKQISLFNHLLEHQYNLMKYPVPQQVPFAPMPNGIHPMPVNNMPMGYPVLQQPGMPAPGQAHVSPMACVPPNSHVVNGIPAPGGYHPISMNSGNGIMENKTHETAHATTAGSAMSSDMAVSPSSAMSSNHVSFTPSEISGMCVDESATNAAFGADVSNGGPLQIGPDAADGSSLGRQIWDFSLSDLSADLTNLGDLSALENYSGNPFLPSDSDLMLESPNHDDIGNFDLFYVSFNLNSQNSSLSRFDNVLMCLQLSILLMSSTAHLNQTKRNHRQRYSNYSLDQATTLLVSWQAAVLYHYHMELSVYHRKTICLKLPSAGQE</sequence>
<evidence type="ECO:0000313" key="3">
    <source>
        <dbReference type="Proteomes" id="UP001497457"/>
    </source>
</evidence>
<reference evidence="3" key="1">
    <citation type="submission" date="2024-06" db="EMBL/GenBank/DDBJ databases">
        <authorList>
            <person name="Ryan C."/>
        </authorList>
    </citation>
    <scope>NUCLEOTIDE SEQUENCE [LARGE SCALE GENOMIC DNA]</scope>
</reference>
<dbReference type="PANTHER" id="PTHR31871">
    <property type="entry name" value="OS02G0137100 PROTEIN"/>
    <property type="match status" value="1"/>
</dbReference>
<evidence type="ECO:0000256" key="1">
    <source>
        <dbReference type="SAM" id="MobiDB-lite"/>
    </source>
</evidence>
<feature type="compositionally biased region" description="Basic and acidic residues" evidence="1">
    <location>
        <begin position="1"/>
        <end position="14"/>
    </location>
</feature>
<dbReference type="InterPro" id="IPR006476">
    <property type="entry name" value="CHP01589_pln"/>
</dbReference>
<feature type="region of interest" description="Disordered" evidence="1">
    <location>
        <begin position="26"/>
        <end position="51"/>
    </location>
</feature>
<protein>
    <submittedName>
        <fullName evidence="2">Uncharacterized protein</fullName>
    </submittedName>
</protein>
<keyword evidence="3" id="KW-1185">Reference proteome</keyword>